<reference evidence="1" key="2">
    <citation type="submission" date="2020-11" db="EMBL/GenBank/DDBJ databases">
        <authorList>
            <person name="McCartney M.A."/>
            <person name="Auch B."/>
            <person name="Kono T."/>
            <person name="Mallez S."/>
            <person name="Becker A."/>
            <person name="Gohl D.M."/>
            <person name="Silverstein K.A.T."/>
            <person name="Koren S."/>
            <person name="Bechman K.B."/>
            <person name="Herman A."/>
            <person name="Abrahante J.E."/>
            <person name="Garbe J."/>
        </authorList>
    </citation>
    <scope>NUCLEOTIDE SEQUENCE</scope>
    <source>
        <strain evidence="1">Duluth1</strain>
        <tissue evidence="1">Whole animal</tissue>
    </source>
</reference>
<sequence>MIPERNLMAACGLTDALQRKWTADITDMMEDVPRVVLRLEKIRKAIIASPEPLLWFCQKKMEVEILWLEFFNRLMRCKNENRVEHSDLIVTALNRRLEEILGRGGSTNAHGGQFCK</sequence>
<reference evidence="1" key="1">
    <citation type="journal article" date="2019" name="bioRxiv">
        <title>The Genome of the Zebra Mussel, Dreissena polymorpha: A Resource for Invasive Species Research.</title>
        <authorList>
            <person name="McCartney M.A."/>
            <person name="Auch B."/>
            <person name="Kono T."/>
            <person name="Mallez S."/>
            <person name="Zhang Y."/>
            <person name="Obille A."/>
            <person name="Becker A."/>
            <person name="Abrahante J.E."/>
            <person name="Garbe J."/>
            <person name="Badalamenti J.P."/>
            <person name="Herman A."/>
            <person name="Mangelson H."/>
            <person name="Liachko I."/>
            <person name="Sullivan S."/>
            <person name="Sone E.D."/>
            <person name="Koren S."/>
            <person name="Silverstein K.A.T."/>
            <person name="Beckman K.B."/>
            <person name="Gohl D.M."/>
        </authorList>
    </citation>
    <scope>NUCLEOTIDE SEQUENCE</scope>
    <source>
        <strain evidence="1">Duluth1</strain>
        <tissue evidence="1">Whole animal</tissue>
    </source>
</reference>
<evidence type="ECO:0000313" key="1">
    <source>
        <dbReference type="EMBL" id="KAH3826572.1"/>
    </source>
</evidence>
<gene>
    <name evidence="1" type="ORF">DPMN_128480</name>
</gene>
<organism evidence="1 2">
    <name type="scientific">Dreissena polymorpha</name>
    <name type="common">Zebra mussel</name>
    <name type="synonym">Mytilus polymorpha</name>
    <dbReference type="NCBI Taxonomy" id="45954"/>
    <lineage>
        <taxon>Eukaryota</taxon>
        <taxon>Metazoa</taxon>
        <taxon>Spiralia</taxon>
        <taxon>Lophotrochozoa</taxon>
        <taxon>Mollusca</taxon>
        <taxon>Bivalvia</taxon>
        <taxon>Autobranchia</taxon>
        <taxon>Heteroconchia</taxon>
        <taxon>Euheterodonta</taxon>
        <taxon>Imparidentia</taxon>
        <taxon>Neoheterodontei</taxon>
        <taxon>Myida</taxon>
        <taxon>Dreissenoidea</taxon>
        <taxon>Dreissenidae</taxon>
        <taxon>Dreissena</taxon>
    </lineage>
</organism>
<keyword evidence="2" id="KW-1185">Reference proteome</keyword>
<proteinExistence type="predicted"/>
<evidence type="ECO:0000313" key="2">
    <source>
        <dbReference type="Proteomes" id="UP000828390"/>
    </source>
</evidence>
<dbReference type="AlphaFoldDB" id="A0A9D4H187"/>
<dbReference type="EMBL" id="JAIWYP010000005">
    <property type="protein sequence ID" value="KAH3826572.1"/>
    <property type="molecule type" value="Genomic_DNA"/>
</dbReference>
<comment type="caution">
    <text evidence="1">The sequence shown here is derived from an EMBL/GenBank/DDBJ whole genome shotgun (WGS) entry which is preliminary data.</text>
</comment>
<dbReference type="Proteomes" id="UP000828390">
    <property type="component" value="Unassembled WGS sequence"/>
</dbReference>
<name>A0A9D4H187_DREPO</name>
<protein>
    <submittedName>
        <fullName evidence="1">Uncharacterized protein</fullName>
    </submittedName>
</protein>
<accession>A0A9D4H187</accession>